<dbReference type="Proteomes" id="UP000447873">
    <property type="component" value="Unassembled WGS sequence"/>
</dbReference>
<feature type="transmembrane region" description="Helical" evidence="2">
    <location>
        <begin position="514"/>
        <end position="532"/>
    </location>
</feature>
<comment type="caution">
    <text evidence="3">The sequence shown here is derived from an EMBL/GenBank/DDBJ whole genome shotgun (WGS) entry which is preliminary data.</text>
</comment>
<feature type="region of interest" description="Disordered" evidence="1">
    <location>
        <begin position="1"/>
        <end position="43"/>
    </location>
</feature>
<dbReference type="AlphaFoldDB" id="A0A8H3UN35"/>
<name>A0A8H3UN35_VENIN</name>
<evidence type="ECO:0000313" key="4">
    <source>
        <dbReference type="Proteomes" id="UP000447873"/>
    </source>
</evidence>
<feature type="transmembrane region" description="Helical" evidence="2">
    <location>
        <begin position="538"/>
        <end position="558"/>
    </location>
</feature>
<keyword evidence="2" id="KW-1133">Transmembrane helix</keyword>
<keyword evidence="2" id="KW-0812">Transmembrane</keyword>
<feature type="transmembrane region" description="Helical" evidence="2">
    <location>
        <begin position="193"/>
        <end position="215"/>
    </location>
</feature>
<evidence type="ECO:0000256" key="2">
    <source>
        <dbReference type="SAM" id="Phobius"/>
    </source>
</evidence>
<reference evidence="3 4" key="1">
    <citation type="submission" date="2018-12" db="EMBL/GenBank/DDBJ databases">
        <title>Venturia inaequalis Genome Resource.</title>
        <authorList>
            <person name="Lichtner F.J."/>
        </authorList>
    </citation>
    <scope>NUCLEOTIDE SEQUENCE [LARGE SCALE GENOMIC DNA]</scope>
    <source>
        <strain evidence="3 4">120213</strain>
    </source>
</reference>
<protein>
    <submittedName>
        <fullName evidence="3">Uncharacterized protein</fullName>
    </submittedName>
</protein>
<evidence type="ECO:0000313" key="3">
    <source>
        <dbReference type="EMBL" id="KAE9972291.1"/>
    </source>
</evidence>
<evidence type="ECO:0000256" key="1">
    <source>
        <dbReference type="SAM" id="MobiDB-lite"/>
    </source>
</evidence>
<feature type="transmembrane region" description="Helical" evidence="2">
    <location>
        <begin position="1051"/>
        <end position="1071"/>
    </location>
</feature>
<keyword evidence="2" id="KW-0472">Membrane</keyword>
<feature type="transmembrane region" description="Helical" evidence="2">
    <location>
        <begin position="129"/>
        <end position="153"/>
    </location>
</feature>
<organism evidence="3 4">
    <name type="scientific">Venturia inaequalis</name>
    <name type="common">Apple scab fungus</name>
    <dbReference type="NCBI Taxonomy" id="5025"/>
    <lineage>
        <taxon>Eukaryota</taxon>
        <taxon>Fungi</taxon>
        <taxon>Dikarya</taxon>
        <taxon>Ascomycota</taxon>
        <taxon>Pezizomycotina</taxon>
        <taxon>Dothideomycetes</taxon>
        <taxon>Pleosporomycetidae</taxon>
        <taxon>Venturiales</taxon>
        <taxon>Venturiaceae</taxon>
        <taxon>Venturia</taxon>
    </lineage>
</organism>
<gene>
    <name evidence="3" type="ORF">EG328_005110</name>
</gene>
<feature type="transmembrane region" description="Helical" evidence="2">
    <location>
        <begin position="388"/>
        <end position="410"/>
    </location>
</feature>
<feature type="transmembrane region" description="Helical" evidence="2">
    <location>
        <begin position="457"/>
        <end position="477"/>
    </location>
</feature>
<accession>A0A8H3UN35</accession>
<sequence length="1078" mass="121962">MNQETFSTRTDSRRFARFSPVDSTEQYLQPPGNMYGLQQTSDSGNHAITRQNRWSRMSSLQNWRWSQSTLEPESLAVFQPLSYGPPRLNLGVLPDSDNASGFRHEGKTTANEEKQEINLLDRHLGTRNLSIIALVIAMSLGLSSVALGTRIVISGKLSLPSFLSGKFIIIGNIPYPFPDLATTKHYFTGHRVFSMPAAAVLSASLALNVSLTLLFDSMNYIQTCTLRWALWKEGRLQYNSNPRLFSCARNFAPNGWYANAISCVALVLGYGSTAILTSNVYVAGFSDSKSHLIKPATPQGWALDINGWCLSGVGQPTPHRARLFKFSFFYALDTSYSRRPHDLNGKTSICPLISESSSSGSQSTHGALLAMPLTRQHSMRALVPRSKIFTRVIWAVFAAMTIWTIAVGAIGKQNGTCSAAYVLKRAPWSLDFAGFWQNYCRFIGEFWVDAYTNRRDWLGLIIHCAIFAVINLGLHCAEVLTEMSRDEAIWRKATTSGAYPESEPLIQATLSWQCWLLFAFKSVVPWIFGYALETSIYVFMSLLPLLTLAVLFLLLGLLTEFLVRHKLKGPQPATYGNIEALTALIDEWQDGKIFWGDKGPVTETVRRAGTSGQRLADLQMSFLYQGLHGLSIAKFAPFRASTSQEQMAESTDCAADSDYDNVMAARAYEENLKDYVKNIIDQTDPFRDMKMSIPKPRRFKGPVLKSATEATIYWNPMFVKALEPPLMKLKTLRLVFNNSNPDPPIESWGELGALLQKGLPCLRALYIVYEIDVPDKYLPHVRIGDTTGFSARWDTHNWNSIRVMSVPWQIIKGMRSLPESLPRNMRELVVDVKDYVNGPNGWERGGMLGMLNALRIMFTFVPKLKLIAFTGWVLDYGDQEDKFREGKMSEEEYCQEVIKEMRMWNDAKPWGGIGYPRAFWWWTTHGTDLRFYYENGYELTGSFLKGVGCFMIGGFPGRTEETGGQKREIGRRGLIYGQKEYDYPRGYFGEFRNGEFDWKDFRRPRGFHDGPGWFEGRYYGKGKEPPEWKLDQPPMPPPPPPLGPMTLIEKLIAWSVLFGCLWAMRFVWRYVFGSAGKV</sequence>
<dbReference type="EMBL" id="WNWS01000274">
    <property type="protein sequence ID" value="KAE9972291.1"/>
    <property type="molecule type" value="Genomic_DNA"/>
</dbReference>
<proteinExistence type="predicted"/>